<name>A0ABD2KLV0_HETSC</name>
<dbReference type="Pfam" id="PF06662">
    <property type="entry name" value="C5-epim_C"/>
    <property type="match status" value="1"/>
</dbReference>
<accession>A0ABD2KLV0</accession>
<comment type="caution">
    <text evidence="2">The sequence shown here is derived from an EMBL/GenBank/DDBJ whole genome shotgun (WGS) entry which is preliminary data.</text>
</comment>
<dbReference type="PANTHER" id="PTHR13174:SF3">
    <property type="entry name" value="D-GLUCURONYL C5-EPIMERASE"/>
    <property type="match status" value="1"/>
</dbReference>
<organism evidence="2 3">
    <name type="scientific">Heterodera schachtii</name>
    <name type="common">Sugarbeet cyst nematode worm</name>
    <name type="synonym">Tylenchus schachtii</name>
    <dbReference type="NCBI Taxonomy" id="97005"/>
    <lineage>
        <taxon>Eukaryota</taxon>
        <taxon>Metazoa</taxon>
        <taxon>Ecdysozoa</taxon>
        <taxon>Nematoda</taxon>
        <taxon>Chromadorea</taxon>
        <taxon>Rhabditida</taxon>
        <taxon>Tylenchina</taxon>
        <taxon>Tylenchomorpha</taxon>
        <taxon>Tylenchoidea</taxon>
        <taxon>Heteroderidae</taxon>
        <taxon>Heteroderinae</taxon>
        <taxon>Heterodera</taxon>
    </lineage>
</organism>
<evidence type="ECO:0000259" key="1">
    <source>
        <dbReference type="Pfam" id="PF06662"/>
    </source>
</evidence>
<protein>
    <recommendedName>
        <fullName evidence="1">D-glucuronyl C5-epimerase C-terminal domain-containing protein</fullName>
    </recommendedName>
</protein>
<dbReference type="PANTHER" id="PTHR13174">
    <property type="entry name" value="D-GLUCURONYL C5-EPIMERASE"/>
    <property type="match status" value="1"/>
</dbReference>
<reference evidence="2 3" key="1">
    <citation type="submission" date="2024-10" db="EMBL/GenBank/DDBJ databases">
        <authorList>
            <person name="Kim D."/>
        </authorList>
    </citation>
    <scope>NUCLEOTIDE SEQUENCE [LARGE SCALE GENOMIC DNA]</scope>
    <source>
        <strain evidence="2">Taebaek</strain>
    </source>
</reference>
<dbReference type="EMBL" id="JBICCN010000015">
    <property type="protein sequence ID" value="KAL3103404.1"/>
    <property type="molecule type" value="Genomic_DNA"/>
</dbReference>
<feature type="domain" description="D-glucuronyl C5-epimerase C-terminal" evidence="1">
    <location>
        <begin position="272"/>
        <end position="463"/>
    </location>
</feature>
<dbReference type="SUPFAM" id="SSF81853">
    <property type="entry name" value="Family 10 polysaccharide lyase"/>
    <property type="match status" value="1"/>
</dbReference>
<dbReference type="Proteomes" id="UP001620645">
    <property type="component" value="Unassembled WGS sequence"/>
</dbReference>
<dbReference type="AlphaFoldDB" id="A0ABD2KLV0"/>
<dbReference type="InterPro" id="IPR039721">
    <property type="entry name" value="C5-epimerase"/>
</dbReference>
<evidence type="ECO:0000313" key="3">
    <source>
        <dbReference type="Proteomes" id="UP001620645"/>
    </source>
</evidence>
<dbReference type="InterPro" id="IPR010598">
    <property type="entry name" value="C5-epim_C"/>
</dbReference>
<sequence>MPNIFDVFSVRFFRYDRLGPFGNFTNVALRQRVGCVDPSSGVPMSVQWDKVPYFYPIQIIQFGLGQYNLDRKGGEEVIVRPLANRAKNAVGTENANGTMALGEGATVRVKLFRRLPLLLFSLKTHRMDSEFVLELEKRRREGGTMEMALFFKHSEAKGCVWSDESIKAPRLSAVFNIGPKPTMRWVDFVIDNDIYVTKALKMLCARKNGLKINAATQRELCRNQTNATDEGFLPKSLLFKGPCQLRLHSLRQQNSAHPELFQKVANWLLSTQDEKGGWPVPVRRVIAEGRHRLVLPIGWQSAMAQGLALSFLTRAYAKAKKGEKERFLLSAQKALGPFELPSEKGGVLSTVCDLPWFEEYPTLPGTGVLNGFMYALFGLFDFALYSKKSRALFVRGLHSLRKLLHLFDDGHWSLYDLRHIRLNNATPKRARFDYHLLHVSQLRWMFSITGDPFFEGTAKRWEKYAKG</sequence>
<gene>
    <name evidence="2" type="ORF">niasHS_002590</name>
</gene>
<evidence type="ECO:0000313" key="2">
    <source>
        <dbReference type="EMBL" id="KAL3103404.1"/>
    </source>
</evidence>
<keyword evidence="3" id="KW-1185">Reference proteome</keyword>
<proteinExistence type="predicted"/>
<dbReference type="GO" id="GO:0047464">
    <property type="term" value="F:heparosan-N-sulfate-glucuronate 5-epimerase activity"/>
    <property type="evidence" value="ECO:0007669"/>
    <property type="project" value="UniProtKB-EC"/>
</dbReference>